<gene>
    <name evidence="3" type="ORF">J2800_003239</name>
</gene>
<name>A0ABU1N317_9CAUL</name>
<reference evidence="3 4" key="1">
    <citation type="submission" date="2023-07" db="EMBL/GenBank/DDBJ databases">
        <title>Sorghum-associated microbial communities from plants grown in Nebraska, USA.</title>
        <authorList>
            <person name="Schachtman D."/>
        </authorList>
    </citation>
    <scope>NUCLEOTIDE SEQUENCE [LARGE SCALE GENOMIC DNA]</scope>
    <source>
        <strain evidence="3 4">DS2154</strain>
    </source>
</reference>
<sequence>MRPKMTWWRNLSGLMAACVLALLVVAPSVSMAACICDSPAAALVGVETGVAAGQALQDDPRDHGAPCEAACCVGGHCHHGGALLDAPAGTVPAPIPVLSEHPATSAQALASRPLSGPHRPPRG</sequence>
<evidence type="ECO:0000313" key="4">
    <source>
        <dbReference type="Proteomes" id="UP001262754"/>
    </source>
</evidence>
<proteinExistence type="predicted"/>
<feature type="region of interest" description="Disordered" evidence="1">
    <location>
        <begin position="102"/>
        <end position="123"/>
    </location>
</feature>
<evidence type="ECO:0000256" key="1">
    <source>
        <dbReference type="SAM" id="MobiDB-lite"/>
    </source>
</evidence>
<evidence type="ECO:0008006" key="5">
    <source>
        <dbReference type="Google" id="ProtNLM"/>
    </source>
</evidence>
<feature type="signal peptide" evidence="2">
    <location>
        <begin position="1"/>
        <end position="32"/>
    </location>
</feature>
<accession>A0ABU1N317</accession>
<comment type="caution">
    <text evidence="3">The sequence shown here is derived from an EMBL/GenBank/DDBJ whole genome shotgun (WGS) entry which is preliminary data.</text>
</comment>
<evidence type="ECO:0000313" key="3">
    <source>
        <dbReference type="EMBL" id="MDR6532481.1"/>
    </source>
</evidence>
<protein>
    <recommendedName>
        <fullName evidence="5">DUF2946 family protein</fullName>
    </recommendedName>
</protein>
<dbReference type="RefSeq" id="WP_163232325.1">
    <property type="nucleotide sequence ID" value="NZ_BMLD01000001.1"/>
</dbReference>
<keyword evidence="4" id="KW-1185">Reference proteome</keyword>
<feature type="chain" id="PRO_5045803309" description="DUF2946 family protein" evidence="2">
    <location>
        <begin position="33"/>
        <end position="123"/>
    </location>
</feature>
<evidence type="ECO:0000256" key="2">
    <source>
        <dbReference type="SAM" id="SignalP"/>
    </source>
</evidence>
<organism evidence="3 4">
    <name type="scientific">Caulobacter rhizosphaerae</name>
    <dbReference type="NCBI Taxonomy" id="2010972"/>
    <lineage>
        <taxon>Bacteria</taxon>
        <taxon>Pseudomonadati</taxon>
        <taxon>Pseudomonadota</taxon>
        <taxon>Alphaproteobacteria</taxon>
        <taxon>Caulobacterales</taxon>
        <taxon>Caulobacteraceae</taxon>
        <taxon>Caulobacter</taxon>
    </lineage>
</organism>
<dbReference type="EMBL" id="JAVDRL010000009">
    <property type="protein sequence ID" value="MDR6532481.1"/>
    <property type="molecule type" value="Genomic_DNA"/>
</dbReference>
<dbReference type="Proteomes" id="UP001262754">
    <property type="component" value="Unassembled WGS sequence"/>
</dbReference>
<keyword evidence="2" id="KW-0732">Signal</keyword>
<dbReference type="PROSITE" id="PS51257">
    <property type="entry name" value="PROKAR_LIPOPROTEIN"/>
    <property type="match status" value="1"/>
</dbReference>